<dbReference type="CDD" id="cd07043">
    <property type="entry name" value="STAS_anti-anti-sigma_factors"/>
    <property type="match status" value="1"/>
</dbReference>
<name>A0ABS7QDQ0_9ACTN</name>
<sequence length="98" mass="10458">MTTPLTITSDRRADGTQRLAVSGEIDMSNGYRLAEALAAMSGRLLLDLTAVEYIDSAGLNVLFAHADRLEVLVAPRLSRVLTVSGLTELATVRPVTST</sequence>
<dbReference type="PROSITE" id="PS50801">
    <property type="entry name" value="STAS"/>
    <property type="match status" value="1"/>
</dbReference>
<evidence type="ECO:0000313" key="3">
    <source>
        <dbReference type="Proteomes" id="UP000778578"/>
    </source>
</evidence>
<dbReference type="EMBL" id="JAINZZ010000027">
    <property type="protein sequence ID" value="MBY8880082.1"/>
    <property type="molecule type" value="Genomic_DNA"/>
</dbReference>
<dbReference type="InterPro" id="IPR058548">
    <property type="entry name" value="MlaB-like_STAS"/>
</dbReference>
<evidence type="ECO:0000313" key="2">
    <source>
        <dbReference type="EMBL" id="MBY8880082.1"/>
    </source>
</evidence>
<evidence type="ECO:0000259" key="1">
    <source>
        <dbReference type="PROSITE" id="PS50801"/>
    </source>
</evidence>
<dbReference type="Proteomes" id="UP000778578">
    <property type="component" value="Unassembled WGS sequence"/>
</dbReference>
<dbReference type="InterPro" id="IPR002645">
    <property type="entry name" value="STAS_dom"/>
</dbReference>
<reference evidence="2 3" key="1">
    <citation type="submission" date="2021-08" db="EMBL/GenBank/DDBJ databases">
        <title>WGS of actinomycetes from Thailand.</title>
        <authorList>
            <person name="Thawai C."/>
        </authorList>
    </citation>
    <scope>NUCLEOTIDE SEQUENCE [LARGE SCALE GENOMIC DNA]</scope>
    <source>
        <strain evidence="2 3">PLK6-54</strain>
    </source>
</reference>
<feature type="domain" description="STAS" evidence="1">
    <location>
        <begin position="6"/>
        <end position="98"/>
    </location>
</feature>
<dbReference type="Gene3D" id="3.30.750.24">
    <property type="entry name" value="STAS domain"/>
    <property type="match status" value="1"/>
</dbReference>
<keyword evidence="3" id="KW-1185">Reference proteome</keyword>
<dbReference type="InterPro" id="IPR036513">
    <property type="entry name" value="STAS_dom_sf"/>
</dbReference>
<gene>
    <name evidence="2" type="ORF">K7862_20960</name>
</gene>
<accession>A0ABS7QDQ0</accession>
<comment type="caution">
    <text evidence="2">The sequence shown here is derived from an EMBL/GenBank/DDBJ whole genome shotgun (WGS) entry which is preliminary data.</text>
</comment>
<dbReference type="SUPFAM" id="SSF52091">
    <property type="entry name" value="SpoIIaa-like"/>
    <property type="match status" value="1"/>
</dbReference>
<dbReference type="RefSeq" id="WP_222964775.1">
    <property type="nucleotide sequence ID" value="NZ_JAINZZ010000027.1"/>
</dbReference>
<protein>
    <submittedName>
        <fullName evidence="2">STAS domain-containing protein</fullName>
    </submittedName>
</protein>
<dbReference type="Pfam" id="PF13466">
    <property type="entry name" value="STAS_2"/>
    <property type="match status" value="1"/>
</dbReference>
<organism evidence="2 3">
    <name type="scientific">Actinacidiphila acidipaludis</name>
    <dbReference type="NCBI Taxonomy" id="2873382"/>
    <lineage>
        <taxon>Bacteria</taxon>
        <taxon>Bacillati</taxon>
        <taxon>Actinomycetota</taxon>
        <taxon>Actinomycetes</taxon>
        <taxon>Kitasatosporales</taxon>
        <taxon>Streptomycetaceae</taxon>
        <taxon>Actinacidiphila</taxon>
    </lineage>
</organism>
<proteinExistence type="predicted"/>